<evidence type="ECO:0000313" key="27">
    <source>
        <dbReference type="Proteomes" id="UP000282269"/>
    </source>
</evidence>
<dbReference type="KEGG" id="ssoa:SULA_2314"/>
<evidence type="ECO:0000313" key="23">
    <source>
        <dbReference type="Proteomes" id="UP000273194"/>
    </source>
</evidence>
<dbReference type="InterPro" id="IPR006483">
    <property type="entry name" value="CRISPR-assoc_Cas3_HD"/>
</dbReference>
<dbReference type="Gene3D" id="1.10.3210.30">
    <property type="match status" value="1"/>
</dbReference>
<dbReference type="GO" id="GO:0046872">
    <property type="term" value="F:metal ion binding"/>
    <property type="evidence" value="ECO:0007669"/>
    <property type="project" value="UniProtKB-KW"/>
</dbReference>
<keyword evidence="3" id="KW-0051">Antiviral defense</keyword>
<dbReference type="NCBIfam" id="TIGR01596">
    <property type="entry name" value="cas3_HD"/>
    <property type="match status" value="1"/>
</dbReference>
<evidence type="ECO:0000313" key="19">
    <source>
        <dbReference type="Proteomes" id="UP000033106"/>
    </source>
</evidence>
<evidence type="ECO:0000256" key="1">
    <source>
        <dbReference type="ARBA" id="ARBA00022723"/>
    </source>
</evidence>
<evidence type="ECO:0000313" key="5">
    <source>
        <dbReference type="EMBL" id="AKA74479.1"/>
    </source>
</evidence>
<dbReference type="InterPro" id="IPR038257">
    <property type="entry name" value="CRISPR-assoc_Cas3_HD_sf"/>
</dbReference>
<dbReference type="GO" id="GO:0016787">
    <property type="term" value="F:hydrolase activity"/>
    <property type="evidence" value="ECO:0007669"/>
    <property type="project" value="UniProtKB-KW"/>
</dbReference>
<dbReference type="EMBL" id="CP033240">
    <property type="protein sequence ID" value="AZF82032.1"/>
    <property type="molecule type" value="Genomic_DNA"/>
</dbReference>
<evidence type="ECO:0000313" key="9">
    <source>
        <dbReference type="EMBL" id="AZF71577.1"/>
    </source>
</evidence>
<dbReference type="GO" id="GO:0004519">
    <property type="term" value="F:endonuclease activity"/>
    <property type="evidence" value="ECO:0007669"/>
    <property type="project" value="UniProtKB-KW"/>
</dbReference>
<reference evidence="17 18" key="1">
    <citation type="journal article" date="2015" name="Genome Announc.">
        <title>Complete Genome Sequence of Sulfolobus solfataricus Strain 98/2 and Evolved Derivatives.</title>
        <authorList>
            <person name="McCarthy S."/>
            <person name="Gradnigo J."/>
            <person name="Johnson T."/>
            <person name="Payne S."/>
            <person name="Lipzen A."/>
            <person name="Martin J."/>
            <person name="Schackwitz W."/>
            <person name="Moriyama E."/>
            <person name="Blum P."/>
        </authorList>
    </citation>
    <scope>NUCLEOTIDE SEQUENCE [LARGE SCALE GENOMIC DNA]</scope>
    <source>
        <strain evidence="17">98/2 SULC</strain>
        <strain evidence="5">SARC-B</strain>
        <strain evidence="6">SARC-C</strain>
        <strain evidence="7 19">SULA</strain>
        <strain evidence="18">SULB</strain>
    </source>
</reference>
<accession>A0A0E3MDD8</accession>
<evidence type="ECO:0000313" key="13">
    <source>
        <dbReference type="EMBL" id="AZF82032.1"/>
    </source>
</evidence>
<dbReference type="KEGG" id="ssof:SULC_2312"/>
<dbReference type="EMBL" id="LT549890">
    <property type="protein sequence ID" value="SAI85079.1"/>
    <property type="molecule type" value="Genomic_DNA"/>
</dbReference>
<dbReference type="Proteomes" id="UP000267993">
    <property type="component" value="Chromosome"/>
</dbReference>
<evidence type="ECO:0000256" key="3">
    <source>
        <dbReference type="ARBA" id="ARBA00023118"/>
    </source>
</evidence>
<evidence type="ECO:0000313" key="8">
    <source>
        <dbReference type="EMBL" id="AZF68957.1"/>
    </source>
</evidence>
<protein>
    <submittedName>
        <fullName evidence="6">CRISPR-associated endonuclease Cas3</fullName>
    </submittedName>
    <submittedName>
        <fullName evidence="16">CRISPR-associated protein Cas3'' (Type I-A)</fullName>
    </submittedName>
</protein>
<keyword evidence="2" id="KW-0378">Hydrolase</keyword>
<evidence type="ECO:0000313" key="20">
    <source>
        <dbReference type="Proteomes" id="UP000076770"/>
    </source>
</evidence>
<evidence type="ECO:0000313" key="17">
    <source>
        <dbReference type="Proteomes" id="UP000033057"/>
    </source>
</evidence>
<evidence type="ECO:0000256" key="2">
    <source>
        <dbReference type="ARBA" id="ARBA00022801"/>
    </source>
</evidence>
<dbReference type="RefSeq" id="WP_009988400.1">
    <property type="nucleotide sequence ID" value="NZ_CP011055.2"/>
</dbReference>
<sequence length="214" mass="25060">MTCWAFYGMETFKQHSLGILNFFRDNFSYIIPIISYRTGIDKETVRKSVEIGVSLHDIGKTSKYYDMSYFGHEFYSGYLVYKILRECCDSELKPLIALAAMSHHQGMEGRTLNEMILKGNYTRIPSFYELREECRNDIVEILGEIGVKVKDFPQKVTRSDVKSWFQKLNIKWKNLYVIILGPLMISDTVVANKNRGGDQYNKIIEEYEKWINVK</sequence>
<reference evidence="21 22" key="4">
    <citation type="journal article" date="2018" name="Proc. Natl. Acad. Sci. U.S.A.">
        <title>Nonmutational mechanism of inheritance in the Archaeon Sulfolobus solfataricus.</title>
        <authorList>
            <person name="Payne S."/>
            <person name="McCarthy S."/>
            <person name="Johnson T."/>
            <person name="North E."/>
            <person name="Blum P."/>
        </authorList>
    </citation>
    <scope>NUCLEOTIDE SEQUENCE [LARGE SCALE GENOMIC DNA]</scope>
    <source>
        <strain evidence="9 21">SARC-H</strain>
        <strain evidence="10 25">SARC-I</strain>
        <strain evidence="12 26">SARC-N</strain>
        <strain evidence="13 27">SARC-O</strain>
        <strain evidence="14 22">SUL120</strain>
        <strain evidence="8 23">SULG</strain>
        <strain evidence="11 24">SULM</strain>
    </source>
</reference>
<proteinExistence type="predicted"/>
<dbReference type="EMBL" id="CP011056">
    <property type="protein sequence ID" value="AKA77175.1"/>
    <property type="molecule type" value="Genomic_DNA"/>
</dbReference>
<feature type="domain" description="HD Cas3-type" evidence="4">
    <location>
        <begin position="5"/>
        <end position="191"/>
    </location>
</feature>
<dbReference type="Proteomes" id="UP000076770">
    <property type="component" value="Chromosome i"/>
</dbReference>
<evidence type="ECO:0000313" key="7">
    <source>
        <dbReference type="EMBL" id="AKA79867.1"/>
    </source>
</evidence>
<reference evidence="6" key="5">
    <citation type="submission" date="2018-10" db="EMBL/GenBank/DDBJ databases">
        <authorList>
            <person name="McCarthy S."/>
            <person name="Gradnigo J."/>
            <person name="Johnson T."/>
            <person name="Payne S."/>
            <person name="Lipzen A."/>
            <person name="Schackwitz W."/>
            <person name="Martin J."/>
            <person name="Moriyama E."/>
            <person name="Blum P."/>
        </authorList>
    </citation>
    <scope>NUCLEOTIDE SEQUENCE</scope>
    <source>
        <strain evidence="5">SARC-B</strain>
        <strain evidence="6">SARC-C</strain>
        <strain evidence="7">SULA</strain>
    </source>
</reference>
<dbReference type="EMBL" id="CP011055">
    <property type="protein sequence ID" value="AKA74479.1"/>
    <property type="molecule type" value="Genomic_DNA"/>
</dbReference>
<evidence type="ECO:0000313" key="28">
    <source>
        <dbReference type="Proteomes" id="UP000594632"/>
    </source>
</evidence>
<evidence type="ECO:0000313" key="12">
    <source>
        <dbReference type="EMBL" id="AZF79427.1"/>
    </source>
</evidence>
<dbReference type="EMBL" id="CP033238">
    <property type="protein sequence ID" value="AZF76820.1"/>
    <property type="molecule type" value="Genomic_DNA"/>
</dbReference>
<dbReference type="GeneID" id="44130259"/>
<dbReference type="PROSITE" id="PS51643">
    <property type="entry name" value="HD_CAS3"/>
    <property type="match status" value="1"/>
</dbReference>
<dbReference type="EMBL" id="CP033237">
    <property type="protein sequence ID" value="AZF74197.1"/>
    <property type="molecule type" value="Genomic_DNA"/>
</dbReference>
<dbReference type="CDD" id="cd10013">
    <property type="entry name" value="Cas3''_I"/>
    <property type="match status" value="1"/>
</dbReference>
<keyword evidence="6" id="KW-0540">Nuclease</keyword>
<reference evidence="20" key="2">
    <citation type="submission" date="2016-04" db="EMBL/GenBank/DDBJ databases">
        <authorList>
            <person name="Shah S.A."/>
            <person name="Garrett R.A."/>
        </authorList>
    </citation>
    <scope>NUCLEOTIDE SEQUENCE [LARGE SCALE GENOMIC DNA]</scope>
    <source>
        <strain evidence="20">ATCC 35091 / DSM 1616 / JCM 8930 / NBRC 15331 / P1</strain>
    </source>
</reference>
<dbReference type="EMBL" id="CP011057">
    <property type="protein sequence ID" value="AKA79867.1"/>
    <property type="molecule type" value="Genomic_DNA"/>
</dbReference>
<evidence type="ECO:0000313" key="24">
    <source>
        <dbReference type="Proteomes" id="UP000273443"/>
    </source>
</evidence>
<dbReference type="EMBL" id="CP033235">
    <property type="protein sequence ID" value="AZF68957.1"/>
    <property type="molecule type" value="Genomic_DNA"/>
</dbReference>
<dbReference type="GO" id="GO:0051607">
    <property type="term" value="P:defense response to virus"/>
    <property type="evidence" value="ECO:0007669"/>
    <property type="project" value="UniProtKB-KW"/>
</dbReference>
<keyword evidence="6" id="KW-0255">Endonuclease</keyword>
<evidence type="ECO:0000259" key="4">
    <source>
        <dbReference type="PROSITE" id="PS51643"/>
    </source>
</evidence>
<dbReference type="EMBL" id="CP033239">
    <property type="protein sequence ID" value="AZF79427.1"/>
    <property type="molecule type" value="Genomic_DNA"/>
</dbReference>
<dbReference type="OrthoDB" id="38882at2157"/>
<dbReference type="EMBL" id="CP033236">
    <property type="protein sequence ID" value="AZF71577.1"/>
    <property type="molecule type" value="Genomic_DNA"/>
</dbReference>
<evidence type="ECO:0000313" key="22">
    <source>
        <dbReference type="Proteomes" id="UP000269431"/>
    </source>
</evidence>
<dbReference type="Proteomes" id="UP000269431">
    <property type="component" value="Chromosome"/>
</dbReference>
<evidence type="ECO:0000313" key="18">
    <source>
        <dbReference type="Proteomes" id="UP000033085"/>
    </source>
</evidence>
<dbReference type="OMA" id="EFNEECK"/>
<gene>
    <name evidence="15" type="ORF">HFC64_02300</name>
    <name evidence="16" type="ORF">SSOP1_1525</name>
    <name evidence="7" type="ORF">SULA_2314</name>
    <name evidence="5" type="ORF">SULB_2315</name>
    <name evidence="6" type="ORF">SULC_2312</name>
    <name evidence="8" type="ORF">SULG_11700</name>
    <name evidence="9" type="ORF">SULH_11700</name>
    <name evidence="10" type="ORF">SULI_11700</name>
    <name evidence="11" type="ORF">SULM_11690</name>
    <name evidence="12" type="ORF">SULN_11690</name>
    <name evidence="13" type="ORF">SULO_11700</name>
    <name evidence="14" type="ORF">SULZ_11690</name>
</gene>
<evidence type="ECO:0000313" key="11">
    <source>
        <dbReference type="EMBL" id="AZF76820.1"/>
    </source>
</evidence>
<dbReference type="EMBL" id="CP033241">
    <property type="protein sequence ID" value="AZF84614.1"/>
    <property type="molecule type" value="Genomic_DNA"/>
</dbReference>
<evidence type="ECO:0000313" key="14">
    <source>
        <dbReference type="EMBL" id="AZF84614.1"/>
    </source>
</evidence>
<dbReference type="AlphaFoldDB" id="A0A0E3MDD8"/>
<reference evidence="16" key="3">
    <citation type="submission" date="2016-04" db="EMBL/GenBank/DDBJ databases">
        <authorList>
            <person name="Evans L.H."/>
            <person name="Alamgir A."/>
            <person name="Owens N."/>
            <person name="Weber N.D."/>
            <person name="Virtaneva K."/>
            <person name="Barbian K."/>
            <person name="Babar A."/>
            <person name="Rosenke K."/>
        </authorList>
    </citation>
    <scope>NUCLEOTIDE SEQUENCE</scope>
    <source>
        <strain evidence="16">P1</strain>
    </source>
</reference>
<evidence type="ECO:0000313" key="16">
    <source>
        <dbReference type="EMBL" id="SAI85079.1"/>
    </source>
</evidence>
<dbReference type="Proteomes" id="UP000273443">
    <property type="component" value="Chromosome"/>
</dbReference>
<dbReference type="GeneID" id="1454417"/>
<evidence type="ECO:0000313" key="26">
    <source>
        <dbReference type="Proteomes" id="UP000278715"/>
    </source>
</evidence>
<dbReference type="Proteomes" id="UP000275843">
    <property type="component" value="Chromosome"/>
</dbReference>
<keyword evidence="1" id="KW-0479">Metal-binding</keyword>
<dbReference type="Proteomes" id="UP000033085">
    <property type="component" value="Chromosome"/>
</dbReference>
<evidence type="ECO:0000313" key="15">
    <source>
        <dbReference type="EMBL" id="QPG48931.1"/>
    </source>
</evidence>
<dbReference type="Proteomes" id="UP000278715">
    <property type="component" value="Chromosome"/>
</dbReference>
<dbReference type="KEGG" id="ssol:SULB_2315"/>
<dbReference type="Proteomes" id="UP000273194">
    <property type="component" value="Chromosome"/>
</dbReference>
<dbReference type="Proteomes" id="UP000033106">
    <property type="component" value="Chromosome"/>
</dbReference>
<dbReference type="EMBL" id="CP050869">
    <property type="protein sequence ID" value="QPG48931.1"/>
    <property type="molecule type" value="Genomic_DNA"/>
</dbReference>
<evidence type="ECO:0000313" key="25">
    <source>
        <dbReference type="Proteomes" id="UP000275843"/>
    </source>
</evidence>
<evidence type="ECO:0000313" key="21">
    <source>
        <dbReference type="Proteomes" id="UP000267993"/>
    </source>
</evidence>
<dbReference type="SUPFAM" id="SSF109604">
    <property type="entry name" value="HD-domain/PDEase-like"/>
    <property type="match status" value="1"/>
</dbReference>
<dbReference type="PATRIC" id="fig|2287.6.peg.2408"/>
<reference evidence="15 28" key="6">
    <citation type="journal article" date="2020" name="Nat. Commun.">
        <title>The structures of two archaeal type IV pili illuminate evolutionary relationships.</title>
        <authorList>
            <person name="Wang F."/>
            <person name="Baquero D.P."/>
            <person name="Su Z."/>
            <person name="Beltran L.C."/>
            <person name="Prangishvili D."/>
            <person name="Krupovic M."/>
            <person name="Egelman E.H."/>
        </authorList>
    </citation>
    <scope>NUCLEOTIDE SEQUENCE [LARGE SCALE GENOMIC DNA]</scope>
    <source>
        <strain evidence="15 28">POZ149</strain>
    </source>
</reference>
<evidence type="ECO:0000313" key="10">
    <source>
        <dbReference type="EMBL" id="AZF74197.1"/>
    </source>
</evidence>
<name>A0A0E3MDD8_SACSO</name>
<dbReference type="Proteomes" id="UP000282269">
    <property type="component" value="Chromosome"/>
</dbReference>
<dbReference type="Proteomes" id="UP000033057">
    <property type="component" value="Chromosome"/>
</dbReference>
<organism evidence="6 17">
    <name type="scientific">Saccharolobus solfataricus</name>
    <name type="common">Sulfolobus solfataricus</name>
    <dbReference type="NCBI Taxonomy" id="2287"/>
    <lineage>
        <taxon>Archaea</taxon>
        <taxon>Thermoproteota</taxon>
        <taxon>Thermoprotei</taxon>
        <taxon>Sulfolobales</taxon>
        <taxon>Sulfolobaceae</taxon>
        <taxon>Saccharolobus</taxon>
    </lineage>
</organism>
<dbReference type="Proteomes" id="UP000594632">
    <property type="component" value="Chromosome"/>
</dbReference>
<evidence type="ECO:0000313" key="6">
    <source>
        <dbReference type="EMBL" id="AKA77175.1"/>
    </source>
</evidence>